<evidence type="ECO:0000259" key="1">
    <source>
        <dbReference type="Pfam" id="PF12680"/>
    </source>
</evidence>
<dbReference type="EMBL" id="CAJPUY010000023">
    <property type="protein sequence ID" value="CAG2154947.1"/>
    <property type="molecule type" value="Genomic_DNA"/>
</dbReference>
<dbReference type="RefSeq" id="WP_211950100.1">
    <property type="nucleotide sequence ID" value="NZ_CAJPUY010000023.1"/>
</dbReference>
<dbReference type="Gene3D" id="3.10.450.50">
    <property type="match status" value="1"/>
</dbReference>
<comment type="caution">
    <text evidence="2">The sequence shown here is derived from an EMBL/GenBank/DDBJ whole genome shotgun (WGS) entry which is preliminary data.</text>
</comment>
<dbReference type="Proteomes" id="UP000672934">
    <property type="component" value="Unassembled WGS sequence"/>
</dbReference>
<accession>A0A916IYS2</accession>
<organism evidence="2 3">
    <name type="scientific">Cupriavidus yeoncheonensis</name>
    <dbReference type="NCBI Taxonomy" id="1462994"/>
    <lineage>
        <taxon>Bacteria</taxon>
        <taxon>Pseudomonadati</taxon>
        <taxon>Pseudomonadota</taxon>
        <taxon>Betaproteobacteria</taxon>
        <taxon>Burkholderiales</taxon>
        <taxon>Burkholderiaceae</taxon>
        <taxon>Cupriavidus</taxon>
    </lineage>
</organism>
<feature type="domain" description="SnoaL-like" evidence="1">
    <location>
        <begin position="15"/>
        <end position="119"/>
    </location>
</feature>
<reference evidence="2" key="1">
    <citation type="submission" date="2021-03" db="EMBL/GenBank/DDBJ databases">
        <authorList>
            <person name="Peeters C."/>
        </authorList>
    </citation>
    <scope>NUCLEOTIDE SEQUENCE</scope>
    <source>
        <strain evidence="2">LMG 31506</strain>
    </source>
</reference>
<dbReference type="InterPro" id="IPR032710">
    <property type="entry name" value="NTF2-like_dom_sf"/>
</dbReference>
<dbReference type="SUPFAM" id="SSF54427">
    <property type="entry name" value="NTF2-like"/>
    <property type="match status" value="1"/>
</dbReference>
<dbReference type="InterPro" id="IPR037401">
    <property type="entry name" value="SnoaL-like"/>
</dbReference>
<dbReference type="Pfam" id="PF12680">
    <property type="entry name" value="SnoaL_2"/>
    <property type="match status" value="1"/>
</dbReference>
<proteinExistence type="predicted"/>
<name>A0A916IYS2_9BURK</name>
<protein>
    <recommendedName>
        <fullName evidence="1">SnoaL-like domain-containing protein</fullName>
    </recommendedName>
</protein>
<dbReference type="AlphaFoldDB" id="A0A916IYS2"/>
<evidence type="ECO:0000313" key="3">
    <source>
        <dbReference type="Proteomes" id="UP000672934"/>
    </source>
</evidence>
<sequence>MTESEVKTLMATFGAAFRAGDADAAGACLADDFTWQLPAGNGDPRGQVLQGRDATLRYLRERFSQQQDGGNGVTFSDTRMEVFGDLVILRYRVRGTAEDGQPVDAMGLDMFRVANGRILSKDAYWKQVTWPISTH</sequence>
<keyword evidence="3" id="KW-1185">Reference proteome</keyword>
<evidence type="ECO:0000313" key="2">
    <source>
        <dbReference type="EMBL" id="CAG2154947.1"/>
    </source>
</evidence>
<gene>
    <name evidence="2" type="ORF">LMG31506_05251</name>
</gene>